<dbReference type="CDD" id="cd07816">
    <property type="entry name" value="Bet_v1-like"/>
    <property type="match status" value="1"/>
</dbReference>
<keyword evidence="4" id="KW-1185">Reference proteome</keyword>
<dbReference type="EMBL" id="CP093351">
    <property type="protein sequence ID" value="WOH14537.1"/>
    <property type="molecule type" value="Genomic_DNA"/>
</dbReference>
<accession>A0AAF0XW96</accession>
<protein>
    <recommendedName>
        <fullName evidence="1">Bet v I/Major latex protein domain-containing protein</fullName>
    </recommendedName>
</protein>
<sequence>MGLLGKLICQTSIKSDGDVFHELFSSKPHHIHTMASDIQGCDLHEGEFGKVGSIIVWKFTVDGKEMVTKDRVEAIDEEDKSVTFKVIEGDLLESFKIFVLTIHVDTSGEDNLVTWSIDYEKVDESVKDPTEYLDVVLRITKDIEAHHLSM</sequence>
<dbReference type="InterPro" id="IPR051761">
    <property type="entry name" value="MLP-like_ligand-binding"/>
</dbReference>
<reference evidence="3" key="1">
    <citation type="journal article" date="2016" name="Nat. Genet.">
        <title>A high-quality carrot genome assembly provides new insights into carotenoid accumulation and asterid genome evolution.</title>
        <authorList>
            <person name="Iorizzo M."/>
            <person name="Ellison S."/>
            <person name="Senalik D."/>
            <person name="Zeng P."/>
            <person name="Satapoomin P."/>
            <person name="Huang J."/>
            <person name="Bowman M."/>
            <person name="Iovene M."/>
            <person name="Sanseverino W."/>
            <person name="Cavagnaro P."/>
            <person name="Yildiz M."/>
            <person name="Macko-Podgorni A."/>
            <person name="Moranska E."/>
            <person name="Grzebelus E."/>
            <person name="Grzebelus D."/>
            <person name="Ashrafi H."/>
            <person name="Zheng Z."/>
            <person name="Cheng S."/>
            <person name="Spooner D."/>
            <person name="Van Deynze A."/>
            <person name="Simon P."/>
        </authorList>
    </citation>
    <scope>NUCLEOTIDE SEQUENCE</scope>
    <source>
        <tissue evidence="3">Leaf</tissue>
    </source>
</reference>
<dbReference type="KEGG" id="dcr:108202789"/>
<dbReference type="GO" id="GO:0006952">
    <property type="term" value="P:defense response"/>
    <property type="evidence" value="ECO:0007669"/>
    <property type="project" value="InterPro"/>
</dbReference>
<dbReference type="PANTHER" id="PTHR31907">
    <property type="entry name" value="MLP-LIKE PROTEIN 423"/>
    <property type="match status" value="1"/>
</dbReference>
<dbReference type="SMART" id="SM01037">
    <property type="entry name" value="Bet_v_1"/>
    <property type="match status" value="1"/>
</dbReference>
<dbReference type="InterPro" id="IPR023393">
    <property type="entry name" value="START-like_dom_sf"/>
</dbReference>
<dbReference type="Pfam" id="PF00407">
    <property type="entry name" value="Bet_v_1"/>
    <property type="match status" value="1"/>
</dbReference>
<dbReference type="Gene3D" id="3.30.530.20">
    <property type="match status" value="1"/>
</dbReference>
<reference evidence="3" key="2">
    <citation type="submission" date="2022-03" db="EMBL/GenBank/DDBJ databases">
        <title>Draft title - Genomic analysis of global carrot germplasm unveils the trajectory of domestication and the origin of high carotenoid orange carrot.</title>
        <authorList>
            <person name="Iorizzo M."/>
            <person name="Ellison S."/>
            <person name="Senalik D."/>
            <person name="Macko-Podgorni A."/>
            <person name="Grzebelus D."/>
            <person name="Bostan H."/>
            <person name="Rolling W."/>
            <person name="Curaba J."/>
            <person name="Simon P."/>
        </authorList>
    </citation>
    <scope>NUCLEOTIDE SEQUENCE</scope>
    <source>
        <tissue evidence="3">Leaf</tissue>
    </source>
</reference>
<organism evidence="3 4">
    <name type="scientific">Daucus carota subsp. sativus</name>
    <name type="common">Carrot</name>
    <dbReference type="NCBI Taxonomy" id="79200"/>
    <lineage>
        <taxon>Eukaryota</taxon>
        <taxon>Viridiplantae</taxon>
        <taxon>Streptophyta</taxon>
        <taxon>Embryophyta</taxon>
        <taxon>Tracheophyta</taxon>
        <taxon>Spermatophyta</taxon>
        <taxon>Magnoliopsida</taxon>
        <taxon>eudicotyledons</taxon>
        <taxon>Gunneridae</taxon>
        <taxon>Pentapetalae</taxon>
        <taxon>asterids</taxon>
        <taxon>campanulids</taxon>
        <taxon>Apiales</taxon>
        <taxon>Apiaceae</taxon>
        <taxon>Apioideae</taxon>
        <taxon>Scandiceae</taxon>
        <taxon>Daucinae</taxon>
        <taxon>Daucus</taxon>
        <taxon>Daucus sect. Daucus</taxon>
    </lineage>
</organism>
<evidence type="ECO:0000313" key="3">
    <source>
        <dbReference type="EMBL" id="WOH14537.1"/>
    </source>
</evidence>
<proteinExistence type="predicted"/>
<dbReference type="Proteomes" id="UP000077755">
    <property type="component" value="Chromosome 9"/>
</dbReference>
<dbReference type="KEGG" id="dcr:108202790"/>
<dbReference type="EMBL" id="CP093351">
    <property type="protein sequence ID" value="WOH14535.1"/>
    <property type="molecule type" value="Genomic_DNA"/>
</dbReference>
<dbReference type="AlphaFoldDB" id="A0AAF0XW96"/>
<evidence type="ECO:0000313" key="2">
    <source>
        <dbReference type="EMBL" id="WOH14535.1"/>
    </source>
</evidence>
<feature type="domain" description="Bet v I/Major latex protein" evidence="1">
    <location>
        <begin position="2"/>
        <end position="150"/>
    </location>
</feature>
<evidence type="ECO:0000259" key="1">
    <source>
        <dbReference type="SMART" id="SM01037"/>
    </source>
</evidence>
<dbReference type="SUPFAM" id="SSF55961">
    <property type="entry name" value="Bet v1-like"/>
    <property type="match status" value="1"/>
</dbReference>
<dbReference type="InterPro" id="IPR000916">
    <property type="entry name" value="Bet_v_I/MLP"/>
</dbReference>
<gene>
    <name evidence="2" type="ORF">DCAR_0934054</name>
    <name evidence="3" type="ORF">DCAR_0934056</name>
</gene>
<name>A0AAF0XW96_DAUCS</name>
<evidence type="ECO:0000313" key="4">
    <source>
        <dbReference type="Proteomes" id="UP000077755"/>
    </source>
</evidence>